<reference evidence="2 3" key="1">
    <citation type="submission" date="2019-04" db="EMBL/GenBank/DDBJ databases">
        <title>Complete Genome of UW386 and Higher Quality Genome of UW700.</title>
        <authorList>
            <person name="Jacobs J."/>
            <person name="Perez A."/>
            <person name="Steidl O."/>
            <person name="Allen C."/>
        </authorList>
    </citation>
    <scope>NUCLEOTIDE SEQUENCE [LARGE SCALE GENOMIC DNA]</scope>
    <source>
        <strain evidence="2 3">UW386</strain>
        <plasmid evidence="3">puw386</plasmid>
    </source>
</reference>
<geneLocation type="plasmid" evidence="3">
    <name>puw386</name>
</geneLocation>
<evidence type="ECO:0000313" key="2">
    <source>
        <dbReference type="EMBL" id="QCX51638.1"/>
    </source>
</evidence>
<feature type="region of interest" description="Disordered" evidence="1">
    <location>
        <begin position="61"/>
        <end position="97"/>
    </location>
</feature>
<gene>
    <name evidence="2" type="ORF">E7Z57_21690</name>
</gene>
<dbReference type="EMBL" id="CP039340">
    <property type="protein sequence ID" value="QCX51638.1"/>
    <property type="molecule type" value="Genomic_DNA"/>
</dbReference>
<protein>
    <submittedName>
        <fullName evidence="2">Uncharacterized protein</fullName>
    </submittedName>
</protein>
<evidence type="ECO:0000313" key="3">
    <source>
        <dbReference type="Proteomes" id="UP000310553"/>
    </source>
</evidence>
<proteinExistence type="predicted"/>
<keyword evidence="2" id="KW-0614">Plasmid</keyword>
<evidence type="ECO:0000256" key="1">
    <source>
        <dbReference type="SAM" id="MobiDB-lite"/>
    </source>
</evidence>
<dbReference type="AlphaFoldDB" id="A0AA92EGK8"/>
<dbReference type="Proteomes" id="UP000310553">
    <property type="component" value="Plasmid pUW386"/>
</dbReference>
<accession>A0AA92EGK8</accession>
<sequence length="97" mass="10676">MTGTQAIDRGKRAPRHALSDIEIRAAAAFISSDAKAGYVDGHPGQFRHAIWLPLGTRPTAARHTMAKPRTPAGAPRRSQNAAAGRQRDDFADKRYWR</sequence>
<name>A0AA92EGK8_RALSL</name>
<feature type="compositionally biased region" description="Basic and acidic residues" evidence="1">
    <location>
        <begin position="85"/>
        <end position="97"/>
    </location>
</feature>
<organism evidence="2 3">
    <name type="scientific">Ralstonia solanacearum</name>
    <name type="common">Pseudomonas solanacearum</name>
    <dbReference type="NCBI Taxonomy" id="305"/>
    <lineage>
        <taxon>Bacteria</taxon>
        <taxon>Pseudomonadati</taxon>
        <taxon>Pseudomonadota</taxon>
        <taxon>Betaproteobacteria</taxon>
        <taxon>Burkholderiales</taxon>
        <taxon>Burkholderiaceae</taxon>
        <taxon>Ralstonia</taxon>
        <taxon>Ralstonia solanacearum species complex</taxon>
    </lineage>
</organism>